<keyword evidence="5" id="KW-1015">Disulfide bond</keyword>
<feature type="transmembrane region" description="Helical" evidence="7">
    <location>
        <begin position="205"/>
        <end position="226"/>
    </location>
</feature>
<dbReference type="GO" id="GO:0008488">
    <property type="term" value="F:gamma-glutamyl carboxylase activity"/>
    <property type="evidence" value="ECO:0007669"/>
    <property type="project" value="InterPro"/>
</dbReference>
<evidence type="ECO:0000256" key="4">
    <source>
        <dbReference type="ARBA" id="ARBA00023136"/>
    </source>
</evidence>
<evidence type="ECO:0000313" key="9">
    <source>
        <dbReference type="EMBL" id="MCA6078592.1"/>
    </source>
</evidence>
<dbReference type="InterPro" id="IPR053935">
    <property type="entry name" value="VKGC_lumenal_dom"/>
</dbReference>
<dbReference type="PANTHER" id="PTHR12639">
    <property type="entry name" value="VITAMIN K-DEPENDENT GAMMA-CARBOXYLASE"/>
    <property type="match status" value="1"/>
</dbReference>
<name>A0A9X1HY13_9BACT</name>
<gene>
    <name evidence="9" type="ORF">LDX50_27205</name>
</gene>
<evidence type="ECO:0000256" key="3">
    <source>
        <dbReference type="ARBA" id="ARBA00022989"/>
    </source>
</evidence>
<feature type="transmembrane region" description="Helical" evidence="7">
    <location>
        <begin position="114"/>
        <end position="132"/>
    </location>
</feature>
<keyword evidence="6" id="KW-0456">Lyase</keyword>
<feature type="transmembrane region" description="Helical" evidence="7">
    <location>
        <begin position="153"/>
        <end position="171"/>
    </location>
</feature>
<keyword evidence="3 7" id="KW-1133">Transmembrane helix</keyword>
<evidence type="ECO:0000259" key="8">
    <source>
        <dbReference type="SMART" id="SM00752"/>
    </source>
</evidence>
<evidence type="ECO:0000313" key="10">
    <source>
        <dbReference type="Proteomes" id="UP001139409"/>
    </source>
</evidence>
<keyword evidence="4 7" id="KW-0472">Membrane</keyword>
<dbReference type="AlphaFoldDB" id="A0A9X1HY13"/>
<proteinExistence type="predicted"/>
<feature type="domain" description="HTTM-like" evidence="8">
    <location>
        <begin position="11"/>
        <end position="270"/>
    </location>
</feature>
<protein>
    <submittedName>
        <fullName evidence="9">HTTM domain-containing protein</fullName>
    </submittedName>
</protein>
<comment type="subcellular location">
    <subcellularLocation>
        <location evidence="1">Endomembrane system</location>
        <topology evidence="1">Multi-pass membrane protein</topology>
    </subcellularLocation>
</comment>
<feature type="transmembrane region" description="Helical" evidence="7">
    <location>
        <begin position="257"/>
        <end position="275"/>
    </location>
</feature>
<sequence length="441" mass="51320">MGDNSVQKLLFRPVDNTPLVVFRVIFGALIMAEAWGAILTGWVKRTFIVPDYNFPFIQFSFLEPLPGNGMYIYFVVMGAVGCLVMLGYKYRYAMPVFALMWSAVYLMQKTNYNNHYYLLMLLSWLMCLLPASRNISLDAKRNPEFRSESCQQWHTWLFVVQITLVYIYASIAKMYPDWFQGIPVRIFFEGKKDYPLVGPWLQKDWVIYLVAYGGILFDLLIAPALLWKKTRKAAFIISIFFHLFNSVIFQVGIFPYLGIAFAIFFFPPQTIRKIFLRKKPAYISPAHFSVKYKRPMMAFLLVYFLIQLALPLRHLTFPGNVNWTEEGHRLSWHMMLRSKAGFVHFRIKTDSAEWVIAPGNYLTSKQAAKVATHPDMAWQFVQYLKKDLFSKGIADPEIYAVGKASLNARPYTTLYNPEIDLAKTEWEPFRHATWLVQLPPD</sequence>
<dbReference type="GO" id="GO:0019842">
    <property type="term" value="F:vitamin binding"/>
    <property type="evidence" value="ECO:0007669"/>
    <property type="project" value="TreeGrafter"/>
</dbReference>
<organism evidence="9 10">
    <name type="scientific">Fulvivirga sedimenti</name>
    <dbReference type="NCBI Taxonomy" id="2879465"/>
    <lineage>
        <taxon>Bacteria</taxon>
        <taxon>Pseudomonadati</taxon>
        <taxon>Bacteroidota</taxon>
        <taxon>Cytophagia</taxon>
        <taxon>Cytophagales</taxon>
        <taxon>Fulvivirgaceae</taxon>
        <taxon>Fulvivirga</taxon>
    </lineage>
</organism>
<dbReference type="Pfam" id="PF22777">
    <property type="entry name" value="VKGC_lumenal_dom"/>
    <property type="match status" value="1"/>
</dbReference>
<dbReference type="EMBL" id="JAIXNE010000006">
    <property type="protein sequence ID" value="MCA6078592.1"/>
    <property type="molecule type" value="Genomic_DNA"/>
</dbReference>
<evidence type="ECO:0000256" key="1">
    <source>
        <dbReference type="ARBA" id="ARBA00004127"/>
    </source>
</evidence>
<dbReference type="Proteomes" id="UP001139409">
    <property type="component" value="Unassembled WGS sequence"/>
</dbReference>
<evidence type="ECO:0000256" key="5">
    <source>
        <dbReference type="ARBA" id="ARBA00023157"/>
    </source>
</evidence>
<accession>A0A9X1HY13</accession>
<keyword evidence="10" id="KW-1185">Reference proteome</keyword>
<dbReference type="Pfam" id="PF05090">
    <property type="entry name" value="HTTM"/>
    <property type="match status" value="1"/>
</dbReference>
<dbReference type="PANTHER" id="PTHR12639:SF7">
    <property type="entry name" value="HTTM DOMAIN-CONTAINING PROTEIN"/>
    <property type="match status" value="1"/>
</dbReference>
<dbReference type="SMART" id="SM00752">
    <property type="entry name" value="HTTM"/>
    <property type="match status" value="1"/>
</dbReference>
<keyword evidence="2 7" id="KW-0812">Transmembrane</keyword>
<feature type="transmembrane region" description="Helical" evidence="7">
    <location>
        <begin position="20"/>
        <end position="43"/>
    </location>
</feature>
<evidence type="ECO:0000256" key="2">
    <source>
        <dbReference type="ARBA" id="ARBA00022692"/>
    </source>
</evidence>
<reference evidence="9" key="1">
    <citation type="submission" date="2021-09" db="EMBL/GenBank/DDBJ databases">
        <title>Fulvivirga sp. isolated from coastal sediment.</title>
        <authorList>
            <person name="Yu H."/>
        </authorList>
    </citation>
    <scope>NUCLEOTIDE SEQUENCE</scope>
    <source>
        <strain evidence="9">1062</strain>
    </source>
</reference>
<dbReference type="InterPro" id="IPR053934">
    <property type="entry name" value="HTTM_dom"/>
</dbReference>
<feature type="transmembrane region" description="Helical" evidence="7">
    <location>
        <begin position="70"/>
        <end position="87"/>
    </location>
</feature>
<dbReference type="InterPro" id="IPR011020">
    <property type="entry name" value="HTTM-like"/>
</dbReference>
<dbReference type="RefSeq" id="WP_225699448.1">
    <property type="nucleotide sequence ID" value="NZ_JAIXNE010000006.1"/>
</dbReference>
<dbReference type="InterPro" id="IPR007782">
    <property type="entry name" value="VKG_COase"/>
</dbReference>
<evidence type="ECO:0000256" key="7">
    <source>
        <dbReference type="SAM" id="Phobius"/>
    </source>
</evidence>
<comment type="caution">
    <text evidence="9">The sequence shown here is derived from an EMBL/GenBank/DDBJ whole genome shotgun (WGS) entry which is preliminary data.</text>
</comment>
<feature type="transmembrane region" description="Helical" evidence="7">
    <location>
        <begin position="296"/>
        <end position="312"/>
    </location>
</feature>
<dbReference type="GO" id="GO:0012505">
    <property type="term" value="C:endomembrane system"/>
    <property type="evidence" value="ECO:0007669"/>
    <property type="project" value="UniProtKB-SubCell"/>
</dbReference>
<evidence type="ECO:0000256" key="6">
    <source>
        <dbReference type="ARBA" id="ARBA00023239"/>
    </source>
</evidence>